<keyword evidence="10 15" id="KW-0175">Coiled coil</keyword>
<gene>
    <name evidence="19" type="ORF">MAR_016632</name>
</gene>
<evidence type="ECO:0000256" key="16">
    <source>
        <dbReference type="SAM" id="MobiDB-lite"/>
    </source>
</evidence>
<keyword evidence="12 14" id="KW-0496">Mitochondrion</keyword>
<comment type="subcellular location">
    <subcellularLocation>
        <location evidence="1">Mitochondrion inner membrane</location>
        <topology evidence="1">Single-pass membrane protein</topology>
    </subcellularLocation>
</comment>
<keyword evidence="9 17" id="KW-1133">Transmembrane helix</keyword>
<keyword evidence="5" id="KW-0479">Metal-binding</keyword>
<dbReference type="Proteomes" id="UP001164746">
    <property type="component" value="Chromosome 12"/>
</dbReference>
<keyword evidence="20" id="KW-1185">Reference proteome</keyword>
<evidence type="ECO:0000256" key="13">
    <source>
        <dbReference type="ARBA" id="ARBA00023136"/>
    </source>
</evidence>
<dbReference type="PANTHER" id="PTHR14009">
    <property type="entry name" value="LEUCINE ZIPPER-EF-HAND CONTAINING TRANSMEMBRANE PROTEIN"/>
    <property type="match status" value="1"/>
</dbReference>
<dbReference type="InterPro" id="IPR044202">
    <property type="entry name" value="LETM1/MDM38-like"/>
</dbReference>
<dbReference type="Pfam" id="PF07766">
    <property type="entry name" value="LETM1_RBD"/>
    <property type="match status" value="1"/>
</dbReference>
<evidence type="ECO:0000256" key="4">
    <source>
        <dbReference type="ARBA" id="ARBA00022692"/>
    </source>
</evidence>
<evidence type="ECO:0000256" key="2">
    <source>
        <dbReference type="ARBA" id="ARBA00022448"/>
    </source>
</evidence>
<dbReference type="EMBL" id="CP111023">
    <property type="protein sequence ID" value="WAR22658.1"/>
    <property type="molecule type" value="Genomic_DNA"/>
</dbReference>
<evidence type="ECO:0000259" key="18">
    <source>
        <dbReference type="PROSITE" id="PS51758"/>
    </source>
</evidence>
<evidence type="ECO:0000256" key="3">
    <source>
        <dbReference type="ARBA" id="ARBA00022568"/>
    </source>
</evidence>
<keyword evidence="4 17" id="KW-0812">Transmembrane</keyword>
<reference evidence="19" key="1">
    <citation type="submission" date="2022-11" db="EMBL/GenBank/DDBJ databases">
        <title>Centuries of genome instability and evolution in soft-shell clam transmissible cancer (bioRxiv).</title>
        <authorList>
            <person name="Hart S.F.M."/>
            <person name="Yonemitsu M.A."/>
            <person name="Giersch R.M."/>
            <person name="Beal B.F."/>
            <person name="Arriagada G."/>
            <person name="Davis B.W."/>
            <person name="Ostrander E.A."/>
            <person name="Goff S.P."/>
            <person name="Metzger M.J."/>
        </authorList>
    </citation>
    <scope>NUCLEOTIDE SEQUENCE</scope>
    <source>
        <strain evidence="19">MELC-2E11</strain>
        <tissue evidence="19">Siphon/mantle</tissue>
    </source>
</reference>
<dbReference type="InterPro" id="IPR033122">
    <property type="entry name" value="LETM1-like_RBD"/>
</dbReference>
<feature type="coiled-coil region" evidence="15">
    <location>
        <begin position="553"/>
        <end position="580"/>
    </location>
</feature>
<evidence type="ECO:0000256" key="11">
    <source>
        <dbReference type="ARBA" id="ARBA00023065"/>
    </source>
</evidence>
<feature type="domain" description="Letm1 RBD" evidence="18">
    <location>
        <begin position="214"/>
        <end position="500"/>
    </location>
</feature>
<evidence type="ECO:0000256" key="15">
    <source>
        <dbReference type="SAM" id="Coils"/>
    </source>
</evidence>
<evidence type="ECO:0000256" key="14">
    <source>
        <dbReference type="PROSITE-ProRule" id="PRU01094"/>
    </source>
</evidence>
<keyword evidence="7" id="KW-0106">Calcium</keyword>
<feature type="coiled-coil region" evidence="15">
    <location>
        <begin position="417"/>
        <end position="465"/>
    </location>
</feature>
<proteinExistence type="predicted"/>
<evidence type="ECO:0000313" key="19">
    <source>
        <dbReference type="EMBL" id="WAR22658.1"/>
    </source>
</evidence>
<name>A0ABY7FPP1_MYAAR</name>
<sequence length="701" mass="79687">MSGYLTAGPPYGICRCYCHRLYHADQYRGYTRKSETDASREAVFVNSLYLKPFTYTQTSNRTNNHISKFSSTIFGPLTSPVITEYLSTRSLHSSVFLLKEDTRVEKSVKIIKEKVEEDKNVSSNKTLTQGTKSVQKSNETTQKKGFLAVKLEKWKALLAEMKKLTRTLADLIRMVPLIPMILIPLGEIFIPFYMSLNMMPSVFQNKPKTADYKRQLQIKLEYASLLANSLHEIPLRKAKSGATTVQDFADFMQKVKTTEKIPSIDEITKFSSLFEDSITLDDLNVTQLQALCKILGIGFLGKIPSAPVLRFQIIMKVRELEVDDKVIQKEGMDSLTTEELQAANRARGMRAVGLSEERLKVQLQQWLDLHLKSRVPTSLLLLTRVMYLDENLSPAAQLKETLKSLSNSTVDKVQVTAAETQGEEVDTEKKLRVLEEEHAAIKKEKEQEEMALKEMQQRVIDQELAEKLTTLQQEKAEDKITLQDVEPMVDTAPTVTAKPTEELKVEPSTVPEVVPVPEVITAETVVPPTVEDIEEDITAKDLGEIEKAIEDMAKHHKDELSEVKGDLDNYTEDMADIKALCENTDYAKQIEETKGAKKLHNYLNKYLHRLDKRITVVQTKKEELLETIEKQESRLLDETEHPPEILKAIEIKKKEAEIDLAEKQHEKEVKLKEEIQENGPIGNQEAVEGKQKEAEKEKMKG</sequence>
<keyword evidence="13 17" id="KW-0472">Membrane</keyword>
<evidence type="ECO:0000256" key="1">
    <source>
        <dbReference type="ARBA" id="ARBA00004434"/>
    </source>
</evidence>
<dbReference type="PANTHER" id="PTHR14009:SF1">
    <property type="entry name" value="MITOCHONDRIAL PROTON_CALCIUM EXCHANGER PROTEIN"/>
    <property type="match status" value="1"/>
</dbReference>
<dbReference type="PROSITE" id="PS51758">
    <property type="entry name" value="LETM1_RBD"/>
    <property type="match status" value="1"/>
</dbReference>
<evidence type="ECO:0000256" key="5">
    <source>
        <dbReference type="ARBA" id="ARBA00022723"/>
    </source>
</evidence>
<evidence type="ECO:0000256" key="12">
    <source>
        <dbReference type="ARBA" id="ARBA00023128"/>
    </source>
</evidence>
<accession>A0ABY7FPP1</accession>
<keyword evidence="8" id="KW-0809">Transit peptide</keyword>
<evidence type="ECO:0000256" key="10">
    <source>
        <dbReference type="ARBA" id="ARBA00023054"/>
    </source>
</evidence>
<evidence type="ECO:0000256" key="9">
    <source>
        <dbReference type="ARBA" id="ARBA00022989"/>
    </source>
</evidence>
<dbReference type="InterPro" id="IPR059005">
    <property type="entry name" value="LETM1_C"/>
</dbReference>
<organism evidence="19 20">
    <name type="scientific">Mya arenaria</name>
    <name type="common">Soft-shell clam</name>
    <dbReference type="NCBI Taxonomy" id="6604"/>
    <lineage>
        <taxon>Eukaryota</taxon>
        <taxon>Metazoa</taxon>
        <taxon>Spiralia</taxon>
        <taxon>Lophotrochozoa</taxon>
        <taxon>Mollusca</taxon>
        <taxon>Bivalvia</taxon>
        <taxon>Autobranchia</taxon>
        <taxon>Heteroconchia</taxon>
        <taxon>Euheterodonta</taxon>
        <taxon>Imparidentia</taxon>
        <taxon>Neoheterodontei</taxon>
        <taxon>Myida</taxon>
        <taxon>Myoidea</taxon>
        <taxon>Myidae</taxon>
        <taxon>Mya</taxon>
    </lineage>
</organism>
<evidence type="ECO:0000256" key="7">
    <source>
        <dbReference type="ARBA" id="ARBA00022837"/>
    </source>
</evidence>
<keyword evidence="3" id="KW-0109">Calcium transport</keyword>
<dbReference type="Pfam" id="PF26561">
    <property type="entry name" value="LETM1_C"/>
    <property type="match status" value="1"/>
</dbReference>
<keyword evidence="11" id="KW-0406">Ion transport</keyword>
<evidence type="ECO:0000256" key="8">
    <source>
        <dbReference type="ARBA" id="ARBA00022946"/>
    </source>
</evidence>
<evidence type="ECO:0000256" key="6">
    <source>
        <dbReference type="ARBA" id="ARBA00022792"/>
    </source>
</evidence>
<feature type="region of interest" description="Disordered" evidence="16">
    <location>
        <begin position="672"/>
        <end position="701"/>
    </location>
</feature>
<feature type="compositionally biased region" description="Basic and acidic residues" evidence="16">
    <location>
        <begin position="687"/>
        <end position="701"/>
    </location>
</feature>
<protein>
    <submittedName>
        <fullName evidence="19">LETM1-like protein</fullName>
    </submittedName>
</protein>
<keyword evidence="6" id="KW-0999">Mitochondrion inner membrane</keyword>
<evidence type="ECO:0000256" key="17">
    <source>
        <dbReference type="SAM" id="Phobius"/>
    </source>
</evidence>
<evidence type="ECO:0000313" key="20">
    <source>
        <dbReference type="Proteomes" id="UP001164746"/>
    </source>
</evidence>
<keyword evidence="2" id="KW-0813">Transport</keyword>
<feature type="transmembrane region" description="Helical" evidence="17">
    <location>
        <begin position="171"/>
        <end position="194"/>
    </location>
</feature>